<dbReference type="PANTHER" id="PTHR43707">
    <property type="entry name" value="HISTIDYL-TRNA SYNTHETASE"/>
    <property type="match status" value="1"/>
</dbReference>
<keyword evidence="3 10" id="KW-0963">Cytoplasm</keyword>
<keyword evidence="5 10" id="KW-0547">Nucleotide-binding</keyword>
<reference evidence="13" key="1">
    <citation type="journal article" date="2014" name="Int. J. Syst. Evol. Microbiol.">
        <title>Complete genome sequence of Corynebacterium casei LMG S-19264T (=DSM 44701T), isolated from a smear-ripened cheese.</title>
        <authorList>
            <consortium name="US DOE Joint Genome Institute (JGI-PGF)"/>
            <person name="Walter F."/>
            <person name="Albersmeier A."/>
            <person name="Kalinowski J."/>
            <person name="Ruckert C."/>
        </authorList>
    </citation>
    <scope>NUCLEOTIDE SEQUENCE</scope>
    <source>
        <strain evidence="13">CGMCC 1.15254</strain>
    </source>
</reference>
<reference evidence="13" key="2">
    <citation type="submission" date="2020-09" db="EMBL/GenBank/DDBJ databases">
        <authorList>
            <person name="Sun Q."/>
            <person name="Zhou Y."/>
        </authorList>
    </citation>
    <scope>NUCLEOTIDE SEQUENCE</scope>
    <source>
        <strain evidence="13">CGMCC 1.15254</strain>
    </source>
</reference>
<evidence type="ECO:0000256" key="1">
    <source>
        <dbReference type="ARBA" id="ARBA00008226"/>
    </source>
</evidence>
<dbReference type="AlphaFoldDB" id="A0A917C5T7"/>
<comment type="subunit">
    <text evidence="2 10">Homodimer.</text>
</comment>
<name>A0A917C5T7_9PROT</name>
<comment type="similarity">
    <text evidence="1 10">Belongs to the class-II aminoacyl-tRNA synthetase family.</text>
</comment>
<proteinExistence type="inferred from homology"/>
<keyword evidence="4 10" id="KW-0436">Ligase</keyword>
<dbReference type="PANTHER" id="PTHR43707:SF1">
    <property type="entry name" value="HISTIDINE--TRNA LIGASE, MITOCHONDRIAL-RELATED"/>
    <property type="match status" value="1"/>
</dbReference>
<accession>A0A917C5T7</accession>
<dbReference type="Gene3D" id="3.40.50.800">
    <property type="entry name" value="Anticodon-binding domain"/>
    <property type="match status" value="1"/>
</dbReference>
<dbReference type="HAMAP" id="MF_00127">
    <property type="entry name" value="His_tRNA_synth"/>
    <property type="match status" value="1"/>
</dbReference>
<evidence type="ECO:0000259" key="12">
    <source>
        <dbReference type="PROSITE" id="PS50862"/>
    </source>
</evidence>
<evidence type="ECO:0000313" key="14">
    <source>
        <dbReference type="Proteomes" id="UP000632498"/>
    </source>
</evidence>
<gene>
    <name evidence="10 13" type="primary">hisS</name>
    <name evidence="13" type="ORF">GCM10011332_26870</name>
</gene>
<dbReference type="Pfam" id="PF03129">
    <property type="entry name" value="HGTP_anticodon"/>
    <property type="match status" value="1"/>
</dbReference>
<evidence type="ECO:0000256" key="10">
    <source>
        <dbReference type="HAMAP-Rule" id="MF_00127"/>
    </source>
</evidence>
<comment type="subcellular location">
    <subcellularLocation>
        <location evidence="10">Cytoplasm</location>
    </subcellularLocation>
</comment>
<dbReference type="Gene3D" id="3.30.930.10">
    <property type="entry name" value="Bira Bifunctional Protein, Domain 2"/>
    <property type="match status" value="1"/>
</dbReference>
<dbReference type="EMBL" id="BMHV01000022">
    <property type="protein sequence ID" value="GGF71521.1"/>
    <property type="molecule type" value="Genomic_DNA"/>
</dbReference>
<evidence type="ECO:0000256" key="11">
    <source>
        <dbReference type="PIRSR" id="PIRSR001549-1"/>
    </source>
</evidence>
<comment type="catalytic activity">
    <reaction evidence="9 10">
        <text>tRNA(His) + L-histidine + ATP = L-histidyl-tRNA(His) + AMP + diphosphate + H(+)</text>
        <dbReference type="Rhea" id="RHEA:17313"/>
        <dbReference type="Rhea" id="RHEA-COMP:9665"/>
        <dbReference type="Rhea" id="RHEA-COMP:9689"/>
        <dbReference type="ChEBI" id="CHEBI:15378"/>
        <dbReference type="ChEBI" id="CHEBI:30616"/>
        <dbReference type="ChEBI" id="CHEBI:33019"/>
        <dbReference type="ChEBI" id="CHEBI:57595"/>
        <dbReference type="ChEBI" id="CHEBI:78442"/>
        <dbReference type="ChEBI" id="CHEBI:78527"/>
        <dbReference type="ChEBI" id="CHEBI:456215"/>
        <dbReference type="EC" id="6.1.1.21"/>
    </reaction>
</comment>
<evidence type="ECO:0000313" key="13">
    <source>
        <dbReference type="EMBL" id="GGF71521.1"/>
    </source>
</evidence>
<dbReference type="SUPFAM" id="SSF52954">
    <property type="entry name" value="Class II aaRS ABD-related"/>
    <property type="match status" value="1"/>
</dbReference>
<dbReference type="CDD" id="cd00773">
    <property type="entry name" value="HisRS-like_core"/>
    <property type="match status" value="1"/>
</dbReference>
<keyword evidence="8 10" id="KW-0030">Aminoacyl-tRNA synthetase</keyword>
<feature type="binding site" evidence="11">
    <location>
        <position position="112"/>
    </location>
    <ligand>
        <name>L-histidine</name>
        <dbReference type="ChEBI" id="CHEBI:57595"/>
    </ligand>
</feature>
<feature type="binding site" evidence="11">
    <location>
        <position position="126"/>
    </location>
    <ligand>
        <name>L-histidine</name>
        <dbReference type="ChEBI" id="CHEBI:57595"/>
    </ligand>
</feature>
<evidence type="ECO:0000256" key="9">
    <source>
        <dbReference type="ARBA" id="ARBA00047639"/>
    </source>
</evidence>
<evidence type="ECO:0000256" key="7">
    <source>
        <dbReference type="ARBA" id="ARBA00022917"/>
    </source>
</evidence>
<dbReference type="SUPFAM" id="SSF55681">
    <property type="entry name" value="Class II aaRS and biotin synthetases"/>
    <property type="match status" value="1"/>
</dbReference>
<evidence type="ECO:0000256" key="2">
    <source>
        <dbReference type="ARBA" id="ARBA00011738"/>
    </source>
</evidence>
<dbReference type="InterPro" id="IPR036621">
    <property type="entry name" value="Anticodon-bd_dom_sf"/>
</dbReference>
<dbReference type="GO" id="GO:0004821">
    <property type="term" value="F:histidine-tRNA ligase activity"/>
    <property type="evidence" value="ECO:0007669"/>
    <property type="project" value="UniProtKB-UniRule"/>
</dbReference>
<dbReference type="InterPro" id="IPR045864">
    <property type="entry name" value="aa-tRNA-synth_II/BPL/LPL"/>
</dbReference>
<feature type="binding site" evidence="11">
    <location>
        <position position="258"/>
    </location>
    <ligand>
        <name>L-histidine</name>
        <dbReference type="ChEBI" id="CHEBI:57595"/>
    </ligand>
</feature>
<keyword evidence="6 10" id="KW-0067">ATP-binding</keyword>
<dbReference type="GO" id="GO:0005524">
    <property type="term" value="F:ATP binding"/>
    <property type="evidence" value="ECO:0007669"/>
    <property type="project" value="UniProtKB-UniRule"/>
</dbReference>
<dbReference type="NCBIfam" id="TIGR00442">
    <property type="entry name" value="hisS"/>
    <property type="match status" value="1"/>
</dbReference>
<dbReference type="InterPro" id="IPR004516">
    <property type="entry name" value="HisRS/HisZ"/>
</dbReference>
<comment type="caution">
    <text evidence="13">The sequence shown here is derived from an EMBL/GenBank/DDBJ whole genome shotgun (WGS) entry which is preliminary data.</text>
</comment>
<keyword evidence="7 10" id="KW-0648">Protein biosynthesis</keyword>
<evidence type="ECO:0000256" key="5">
    <source>
        <dbReference type="ARBA" id="ARBA00022741"/>
    </source>
</evidence>
<feature type="binding site" evidence="11">
    <location>
        <begin position="82"/>
        <end position="84"/>
    </location>
    <ligand>
        <name>L-histidine</name>
        <dbReference type="ChEBI" id="CHEBI:57595"/>
    </ligand>
</feature>
<dbReference type="InterPro" id="IPR006195">
    <property type="entry name" value="aa-tRNA-synth_II"/>
</dbReference>
<dbReference type="GO" id="GO:0006427">
    <property type="term" value="P:histidyl-tRNA aminoacylation"/>
    <property type="evidence" value="ECO:0007669"/>
    <property type="project" value="UniProtKB-UniRule"/>
</dbReference>
<evidence type="ECO:0000256" key="8">
    <source>
        <dbReference type="ARBA" id="ARBA00023146"/>
    </source>
</evidence>
<feature type="binding site" evidence="11">
    <location>
        <begin position="262"/>
        <end position="263"/>
    </location>
    <ligand>
        <name>L-histidine</name>
        <dbReference type="ChEBI" id="CHEBI:57595"/>
    </ligand>
</feature>
<evidence type="ECO:0000256" key="6">
    <source>
        <dbReference type="ARBA" id="ARBA00022840"/>
    </source>
</evidence>
<feature type="binding site" evidence="11">
    <location>
        <position position="130"/>
    </location>
    <ligand>
        <name>L-histidine</name>
        <dbReference type="ChEBI" id="CHEBI:57595"/>
    </ligand>
</feature>
<dbReference type="GO" id="GO:0005737">
    <property type="term" value="C:cytoplasm"/>
    <property type="evidence" value="ECO:0007669"/>
    <property type="project" value="UniProtKB-SubCell"/>
</dbReference>
<dbReference type="Proteomes" id="UP000632498">
    <property type="component" value="Unassembled WGS sequence"/>
</dbReference>
<evidence type="ECO:0000256" key="4">
    <source>
        <dbReference type="ARBA" id="ARBA00022598"/>
    </source>
</evidence>
<dbReference type="InterPro" id="IPR004154">
    <property type="entry name" value="Anticodon-bd"/>
</dbReference>
<protein>
    <recommendedName>
        <fullName evidence="10">Histidine--tRNA ligase</fullName>
        <ecNumber evidence="10">6.1.1.21</ecNumber>
    </recommendedName>
    <alternativeName>
        <fullName evidence="10">Histidyl-tRNA synthetase</fullName>
        <shortName evidence="10">HisRS</shortName>
    </alternativeName>
</protein>
<keyword evidence="14" id="KW-1185">Reference proteome</keyword>
<feature type="domain" description="Aminoacyl-transfer RNA synthetases class-II family profile" evidence="12">
    <location>
        <begin position="9"/>
        <end position="323"/>
    </location>
</feature>
<dbReference type="InterPro" id="IPR041715">
    <property type="entry name" value="HisRS-like_core"/>
</dbReference>
<dbReference type="PIRSF" id="PIRSF001549">
    <property type="entry name" value="His-tRNA_synth"/>
    <property type="match status" value="1"/>
</dbReference>
<dbReference type="Pfam" id="PF13393">
    <property type="entry name" value="tRNA-synt_His"/>
    <property type="match status" value="1"/>
</dbReference>
<evidence type="ECO:0000256" key="3">
    <source>
        <dbReference type="ARBA" id="ARBA00022490"/>
    </source>
</evidence>
<dbReference type="PROSITE" id="PS50862">
    <property type="entry name" value="AA_TRNA_LIGASE_II"/>
    <property type="match status" value="1"/>
</dbReference>
<organism evidence="13 14">
    <name type="scientific">Terasakiella brassicae</name>
    <dbReference type="NCBI Taxonomy" id="1634917"/>
    <lineage>
        <taxon>Bacteria</taxon>
        <taxon>Pseudomonadati</taxon>
        <taxon>Pseudomonadota</taxon>
        <taxon>Alphaproteobacteria</taxon>
        <taxon>Rhodospirillales</taxon>
        <taxon>Terasakiellaceae</taxon>
        <taxon>Terasakiella</taxon>
    </lineage>
</organism>
<dbReference type="InterPro" id="IPR015807">
    <property type="entry name" value="His-tRNA-ligase"/>
</dbReference>
<sequence length="416" mass="46434">MAGLQPVKGTYDLLPKERALHRHVSETARSICERYGFNEVITPIFEFSEVFSRTLGETSDVVTKEMFSFVTKGDDQITLRPEGTAGICRSFISNGLQQETPVKHFYYGPMFRYERPQKGRQRQFHQVGIELIGVDSPQADIEVVAAGYHFLKELGFADVVTLELNSLGDSESRNAYREKLVAYLSPFEDRLSEDSKKRLVTNPLRILDSKDEGDREIVKDAPLLGECLNETSQAFYDEVKRGLDMLGVPYVENPRLVRGLDYYCHTAFEFTTNTLGAQGTVLAGGRYDGLIKMMGGPQVPGVGWASGVERLALMLGEDKVKLPRPIMVIPAANDHQDEAFLVANRLRQEGYIVEQGYSGNFKKRLNKANKLNAFVAIIVGMSECNEGEVMFRDLNTGDQVQVSVDGLPALIERAKG</sequence>
<dbReference type="EC" id="6.1.1.21" evidence="10"/>
<dbReference type="RefSeq" id="WP_188666180.1">
    <property type="nucleotide sequence ID" value="NZ_BMHV01000022.1"/>
</dbReference>